<feature type="transmembrane region" description="Helical" evidence="11">
    <location>
        <begin position="32"/>
        <end position="52"/>
    </location>
</feature>
<evidence type="ECO:0000256" key="8">
    <source>
        <dbReference type="ARBA" id="ARBA00023315"/>
    </source>
</evidence>
<dbReference type="PANTHER" id="PTHR22883">
    <property type="entry name" value="ZINC FINGER DHHC DOMAIN CONTAINING PROTEIN"/>
    <property type="match status" value="1"/>
</dbReference>
<evidence type="ECO:0000256" key="9">
    <source>
        <dbReference type="ARBA" id="ARBA00038298"/>
    </source>
</evidence>
<keyword evidence="4 11" id="KW-1133">Transmembrane helix</keyword>
<evidence type="ECO:0000256" key="6">
    <source>
        <dbReference type="ARBA" id="ARBA00023139"/>
    </source>
</evidence>
<keyword evidence="8 11" id="KW-0012">Acyltransferase</keyword>
<dbReference type="GO" id="GO:0019706">
    <property type="term" value="F:protein-cysteine S-palmitoyltransferase activity"/>
    <property type="evidence" value="ECO:0007669"/>
    <property type="project" value="UniProtKB-EC"/>
</dbReference>
<reference evidence="14 15" key="1">
    <citation type="submission" date="2018-10" db="EMBL/GenBank/DDBJ databases">
        <title>Complete genome sequence of Malassezia restricta CBS 7877.</title>
        <authorList>
            <person name="Morand S.C."/>
            <person name="Bertignac M."/>
            <person name="Iltis A."/>
            <person name="Kolder I."/>
            <person name="Pirovano W."/>
            <person name="Jourdain R."/>
            <person name="Clavaud C."/>
        </authorList>
    </citation>
    <scope>NUCLEOTIDE SEQUENCE [LARGE SCALE GENOMIC DNA]</scope>
    <source>
        <strain evidence="14 15">CBS 7877</strain>
    </source>
</reference>
<evidence type="ECO:0000256" key="4">
    <source>
        <dbReference type="ARBA" id="ARBA00022989"/>
    </source>
</evidence>
<evidence type="ECO:0000259" key="13">
    <source>
        <dbReference type="Pfam" id="PF01529"/>
    </source>
</evidence>
<feature type="compositionally biased region" description="Pro residues" evidence="12">
    <location>
        <begin position="207"/>
        <end position="216"/>
    </location>
</feature>
<protein>
    <recommendedName>
        <fullName evidence="11">Palmitoyltransferase</fullName>
        <ecNumber evidence="11">2.3.1.225</ecNumber>
    </recommendedName>
</protein>
<evidence type="ECO:0000256" key="1">
    <source>
        <dbReference type="ARBA" id="ARBA00004141"/>
    </source>
</evidence>
<dbReference type="STRING" id="425264.A0A3G2S8D0"/>
<evidence type="ECO:0000256" key="3">
    <source>
        <dbReference type="ARBA" id="ARBA00022692"/>
    </source>
</evidence>
<feature type="compositionally biased region" description="Polar residues" evidence="12">
    <location>
        <begin position="175"/>
        <end position="193"/>
    </location>
</feature>
<keyword evidence="5 11" id="KW-0472">Membrane</keyword>
<dbReference type="GO" id="GO:0005794">
    <property type="term" value="C:Golgi apparatus"/>
    <property type="evidence" value="ECO:0007669"/>
    <property type="project" value="TreeGrafter"/>
</dbReference>
<feature type="transmembrane region" description="Helical" evidence="11">
    <location>
        <begin position="304"/>
        <end position="327"/>
    </location>
</feature>
<dbReference type="EC" id="2.3.1.225" evidence="11"/>
<dbReference type="GO" id="GO:0016020">
    <property type="term" value="C:membrane"/>
    <property type="evidence" value="ECO:0007669"/>
    <property type="project" value="UniProtKB-SubCell"/>
</dbReference>
<comment type="catalytic activity">
    <reaction evidence="10 11">
        <text>L-cysteinyl-[protein] + hexadecanoyl-CoA = S-hexadecanoyl-L-cysteinyl-[protein] + CoA</text>
        <dbReference type="Rhea" id="RHEA:36683"/>
        <dbReference type="Rhea" id="RHEA-COMP:10131"/>
        <dbReference type="Rhea" id="RHEA-COMP:11032"/>
        <dbReference type="ChEBI" id="CHEBI:29950"/>
        <dbReference type="ChEBI" id="CHEBI:57287"/>
        <dbReference type="ChEBI" id="CHEBI:57379"/>
        <dbReference type="ChEBI" id="CHEBI:74151"/>
        <dbReference type="EC" id="2.3.1.225"/>
    </reaction>
</comment>
<feature type="compositionally biased region" description="Basic and acidic residues" evidence="12">
    <location>
        <begin position="122"/>
        <end position="135"/>
    </location>
</feature>
<gene>
    <name evidence="14" type="primary">Zdhhc20</name>
    <name evidence="14" type="ORF">DNF11_2632</name>
</gene>
<dbReference type="PROSITE" id="PS50216">
    <property type="entry name" value="DHHC"/>
    <property type="match status" value="1"/>
</dbReference>
<comment type="subcellular location">
    <subcellularLocation>
        <location evidence="1">Membrane</location>
        <topology evidence="1">Multi-pass membrane protein</topology>
    </subcellularLocation>
</comment>
<name>A0A3G2S8D0_MALR7</name>
<evidence type="ECO:0000256" key="10">
    <source>
        <dbReference type="ARBA" id="ARBA00048048"/>
    </source>
</evidence>
<evidence type="ECO:0000313" key="14">
    <source>
        <dbReference type="EMBL" id="AYO43582.1"/>
    </source>
</evidence>
<dbReference type="InterPro" id="IPR039859">
    <property type="entry name" value="PFA4/ZDH16/20/ERF2-like"/>
</dbReference>
<feature type="transmembrane region" description="Helical" evidence="11">
    <location>
        <begin position="347"/>
        <end position="373"/>
    </location>
</feature>
<dbReference type="VEuPathDB" id="FungiDB:DNF11_2632"/>
<comment type="domain">
    <text evidence="11">The DHHC domain is required for palmitoyltransferase activity.</text>
</comment>
<dbReference type="Pfam" id="PF01529">
    <property type="entry name" value="DHHC"/>
    <property type="match status" value="1"/>
</dbReference>
<dbReference type="PANTHER" id="PTHR22883:SF23">
    <property type="entry name" value="PALMITOYLTRANSFERASE ZDHHC6"/>
    <property type="match status" value="1"/>
</dbReference>
<feature type="transmembrane region" description="Helical" evidence="11">
    <location>
        <begin position="73"/>
        <end position="95"/>
    </location>
</feature>
<dbReference type="Proteomes" id="UP000269793">
    <property type="component" value="Chromosome IV"/>
</dbReference>
<sequence length="566" mass="63627">MPPASLAVLRCLGIGVRGRVRSEFQPDPWWKRYAYTSIVAVCVLWTCAMYLWRVCYPMIVQKPRALGSRAEGIGLLVGFLVIWCIFLWCFITVVLSHPGYVHDLTKDVPTPPPQFASSAPIDIERAPPAHSDEPVHSVQNTQLFSPPEERERRWRDLEAGLDMSPIDGGAHSQGKDTSSSVPLSTMPPSTGPSSLGEDEPFSTPAEEVPPPPPLPTHTPFGTSPTAHDAATAELAPPIDPRLPKPYRLPSDMPLYSPAYLYCTHCQRPRPPRAHHCRRCGACVLRMDHHCPWIGGCVGAHNYHFYFSTVLWGLILSLYVVVSMAPLFARGVRSHSSSSSWSDIIHDWAVDGFMISLFVIGFFFFLFTCSLVFVHVQMSGHNLTSIEQRAINAFRSREGYTLHRYFSASGQGGTLGTGPMAAWRRFRARRQMLHEWNYEWGDPHRDGNPWWIANMDELEYATASLSANEREAFLEKMLGMSSTQNSNTSYGACTSMQPKLIPSAWTWLTRPPFLLNMQLSLGPPHGWVLPIVCRASTGVHFPLNPRYTRDGLWRPRPYWPTLSQTRT</sequence>
<evidence type="ECO:0000256" key="12">
    <source>
        <dbReference type="SAM" id="MobiDB-lite"/>
    </source>
</evidence>
<keyword evidence="2 11" id="KW-0808">Transferase</keyword>
<evidence type="ECO:0000256" key="2">
    <source>
        <dbReference type="ARBA" id="ARBA00022679"/>
    </source>
</evidence>
<accession>A0A3G2S8D0</accession>
<dbReference type="AlphaFoldDB" id="A0A3G2S8D0"/>
<organism evidence="14 15">
    <name type="scientific">Malassezia restricta (strain ATCC 96810 / NBRC 103918 / CBS 7877)</name>
    <name type="common">Seborrheic dermatitis infection agent</name>
    <dbReference type="NCBI Taxonomy" id="425264"/>
    <lineage>
        <taxon>Eukaryota</taxon>
        <taxon>Fungi</taxon>
        <taxon>Dikarya</taxon>
        <taxon>Basidiomycota</taxon>
        <taxon>Ustilaginomycotina</taxon>
        <taxon>Malasseziomycetes</taxon>
        <taxon>Malasseziales</taxon>
        <taxon>Malasseziaceae</taxon>
        <taxon>Malassezia</taxon>
    </lineage>
</organism>
<feature type="region of interest" description="Disordered" evidence="12">
    <location>
        <begin position="112"/>
        <end position="227"/>
    </location>
</feature>
<keyword evidence="3 11" id="KW-0812">Transmembrane</keyword>
<keyword evidence="6" id="KW-0564">Palmitate</keyword>
<comment type="similarity">
    <text evidence="9">Belongs to the DHHC palmitoyltransferase family. PFA5 subfamily.</text>
</comment>
<dbReference type="EMBL" id="CP033151">
    <property type="protein sequence ID" value="AYO43582.1"/>
    <property type="molecule type" value="Genomic_DNA"/>
</dbReference>
<proteinExistence type="inferred from homology"/>
<dbReference type="GO" id="GO:0006612">
    <property type="term" value="P:protein targeting to membrane"/>
    <property type="evidence" value="ECO:0007669"/>
    <property type="project" value="TreeGrafter"/>
</dbReference>
<dbReference type="OrthoDB" id="1436450at2759"/>
<keyword evidence="15" id="KW-1185">Reference proteome</keyword>
<evidence type="ECO:0000256" key="11">
    <source>
        <dbReference type="RuleBase" id="RU079119"/>
    </source>
</evidence>
<evidence type="ECO:0000313" key="15">
    <source>
        <dbReference type="Proteomes" id="UP000269793"/>
    </source>
</evidence>
<dbReference type="GO" id="GO:0005783">
    <property type="term" value="C:endoplasmic reticulum"/>
    <property type="evidence" value="ECO:0007669"/>
    <property type="project" value="TreeGrafter"/>
</dbReference>
<keyword evidence="7" id="KW-0449">Lipoprotein</keyword>
<evidence type="ECO:0000256" key="5">
    <source>
        <dbReference type="ARBA" id="ARBA00023136"/>
    </source>
</evidence>
<evidence type="ECO:0000256" key="7">
    <source>
        <dbReference type="ARBA" id="ARBA00023288"/>
    </source>
</evidence>
<feature type="compositionally biased region" description="Basic and acidic residues" evidence="12">
    <location>
        <begin position="147"/>
        <end position="158"/>
    </location>
</feature>
<dbReference type="InterPro" id="IPR001594">
    <property type="entry name" value="Palmitoyltrfase_DHHC"/>
</dbReference>
<feature type="domain" description="Palmitoyltransferase DHHC" evidence="13">
    <location>
        <begin position="260"/>
        <end position="387"/>
    </location>
</feature>